<evidence type="ECO:0000259" key="7">
    <source>
        <dbReference type="SMART" id="SM01049"/>
    </source>
</evidence>
<dbReference type="EMBL" id="FOVE01000017">
    <property type="protein sequence ID" value="SFN78104.1"/>
    <property type="molecule type" value="Genomic_DNA"/>
</dbReference>
<comment type="subcellular location">
    <subcellularLocation>
        <location evidence="1">Cell membrane</location>
        <topology evidence="1">Multi-pass membrane protein</topology>
    </subcellularLocation>
</comment>
<keyword evidence="4 6" id="KW-1133">Transmembrane helix</keyword>
<evidence type="ECO:0000313" key="9">
    <source>
        <dbReference type="Proteomes" id="UP000242869"/>
    </source>
</evidence>
<evidence type="ECO:0000256" key="5">
    <source>
        <dbReference type="ARBA" id="ARBA00023136"/>
    </source>
</evidence>
<dbReference type="InterPro" id="IPR033480">
    <property type="entry name" value="sCache_2"/>
</dbReference>
<organism evidence="8 9">
    <name type="scientific">Formivibrio citricus</name>
    <dbReference type="NCBI Taxonomy" id="83765"/>
    <lineage>
        <taxon>Bacteria</taxon>
        <taxon>Pseudomonadati</taxon>
        <taxon>Pseudomonadota</taxon>
        <taxon>Betaproteobacteria</taxon>
        <taxon>Neisseriales</taxon>
        <taxon>Chitinibacteraceae</taxon>
        <taxon>Formivibrio</taxon>
    </lineage>
</organism>
<dbReference type="Proteomes" id="UP000242869">
    <property type="component" value="Unassembled WGS sequence"/>
</dbReference>
<feature type="domain" description="Single Cache" evidence="7">
    <location>
        <begin position="30"/>
        <end position="123"/>
    </location>
</feature>
<dbReference type="GO" id="GO:0005886">
    <property type="term" value="C:plasma membrane"/>
    <property type="evidence" value="ECO:0007669"/>
    <property type="project" value="UniProtKB-SubCell"/>
</dbReference>
<accession>A0A1I5BTQ0</accession>
<evidence type="ECO:0000256" key="6">
    <source>
        <dbReference type="SAM" id="Phobius"/>
    </source>
</evidence>
<keyword evidence="9" id="KW-1185">Reference proteome</keyword>
<evidence type="ECO:0000313" key="8">
    <source>
        <dbReference type="EMBL" id="SFN78104.1"/>
    </source>
</evidence>
<dbReference type="Gene3D" id="6.10.340.10">
    <property type="match status" value="1"/>
</dbReference>
<evidence type="ECO:0000256" key="1">
    <source>
        <dbReference type="ARBA" id="ARBA00004651"/>
    </source>
</evidence>
<feature type="transmembrane region" description="Helical" evidence="6">
    <location>
        <begin position="6"/>
        <end position="27"/>
    </location>
</feature>
<evidence type="ECO:0000256" key="2">
    <source>
        <dbReference type="ARBA" id="ARBA00022475"/>
    </source>
</evidence>
<dbReference type="Gene3D" id="3.30.450.20">
    <property type="entry name" value="PAS domain"/>
    <property type="match status" value="1"/>
</dbReference>
<name>A0A1I5BTQ0_9NEIS</name>
<protein>
    <submittedName>
        <fullName evidence="8">Cache domain-containing protein</fullName>
    </submittedName>
</protein>
<keyword evidence="2" id="KW-1003">Cell membrane</keyword>
<evidence type="ECO:0000256" key="4">
    <source>
        <dbReference type="ARBA" id="ARBA00022989"/>
    </source>
</evidence>
<evidence type="ECO:0000256" key="3">
    <source>
        <dbReference type="ARBA" id="ARBA00022692"/>
    </source>
</evidence>
<gene>
    <name evidence="8" type="ORF">SAMN05660284_02241</name>
</gene>
<dbReference type="AlphaFoldDB" id="A0A1I5BTQ0"/>
<keyword evidence="3 6" id="KW-0812">Transmembrane</keyword>
<dbReference type="STRING" id="83765.SAMN05660284_02241"/>
<reference evidence="9" key="1">
    <citation type="submission" date="2016-10" db="EMBL/GenBank/DDBJ databases">
        <authorList>
            <person name="Varghese N."/>
            <person name="Submissions S."/>
        </authorList>
    </citation>
    <scope>NUCLEOTIDE SEQUENCE [LARGE SCALE GENOMIC DNA]</scope>
    <source>
        <strain evidence="9">DSM 6150</strain>
    </source>
</reference>
<feature type="transmembrane region" description="Helical" evidence="6">
    <location>
        <begin position="187"/>
        <end position="206"/>
    </location>
</feature>
<proteinExistence type="predicted"/>
<sequence>MRLKTRVWIIIIASVLGLLVMGAFGLYSMRQGMLEERKAQISQLLDFADAQLKYFHGLEKTGKLSREEAQAQAREALSAQRRGNDYFVVRSIQDNVLLVHATAARVGKVDAGGKTLDGRPVMDAYKEAIAKSGTGKGFVTLGAVRPNTPDKKLYTKLSGAATFQPWNWIVVIGFFVDDIEARFWKQASFFIVVAAALLVVLTVLVLRMRGSILNQLGGEPQEAADSMRKIANGDLGIEIKLASNDNSSLIAFLKVMQMKLKNITSTIQDNSATLNEQVRSFDDAAKSYAETKSEEQLSDLLRAVKKLSRTVEILGKSVSRFKL</sequence>
<keyword evidence="5 6" id="KW-0472">Membrane</keyword>
<dbReference type="Pfam" id="PF17200">
    <property type="entry name" value="sCache_2"/>
    <property type="match status" value="1"/>
</dbReference>
<dbReference type="SMART" id="SM01049">
    <property type="entry name" value="Cache_2"/>
    <property type="match status" value="1"/>
</dbReference>